<dbReference type="InterPro" id="IPR016024">
    <property type="entry name" value="ARM-type_fold"/>
</dbReference>
<keyword evidence="2" id="KW-1185">Reference proteome</keyword>
<accession>A0A3N6LV48</accession>
<organism evidence="1 2">
    <name type="scientific">Natrarchaeobius chitinivorans</name>
    <dbReference type="NCBI Taxonomy" id="1679083"/>
    <lineage>
        <taxon>Archaea</taxon>
        <taxon>Methanobacteriati</taxon>
        <taxon>Methanobacteriota</taxon>
        <taxon>Stenosarchaea group</taxon>
        <taxon>Halobacteria</taxon>
        <taxon>Halobacteriales</taxon>
        <taxon>Natrialbaceae</taxon>
        <taxon>Natrarchaeobius</taxon>
    </lineage>
</organism>
<evidence type="ECO:0008006" key="3">
    <source>
        <dbReference type="Google" id="ProtNLM"/>
    </source>
</evidence>
<proteinExistence type="predicted"/>
<protein>
    <recommendedName>
        <fullName evidence="3">HEAT repeat domain-containing protein</fullName>
    </recommendedName>
</protein>
<reference evidence="1 2" key="1">
    <citation type="submission" date="2018-10" db="EMBL/GenBank/DDBJ databases">
        <title>Natrarchaeobius chitinivorans gen. nov., sp. nov., and Natrarchaeobius haloalkaliphilus sp. nov., alkaliphilic, chitin-utilizing haloarchaea from hypersaline alkaline lakes.</title>
        <authorList>
            <person name="Sorokin D.Y."/>
            <person name="Elcheninov A.G."/>
            <person name="Kostrikina N.A."/>
            <person name="Bale N.J."/>
            <person name="Sinninghe Damste J.S."/>
            <person name="Khijniak T.V."/>
            <person name="Kublanov I.V."/>
            <person name="Toshchakov S.V."/>
        </authorList>
    </citation>
    <scope>NUCLEOTIDE SEQUENCE [LARGE SCALE GENOMIC DNA]</scope>
    <source>
        <strain evidence="1 2">AArcht4T</strain>
    </source>
</reference>
<dbReference type="InterPro" id="IPR004155">
    <property type="entry name" value="PBS_lyase_HEAT"/>
</dbReference>
<dbReference type="Gene3D" id="1.25.10.10">
    <property type="entry name" value="Leucine-rich Repeat Variant"/>
    <property type="match status" value="2"/>
</dbReference>
<dbReference type="SUPFAM" id="SSF48371">
    <property type="entry name" value="ARM repeat"/>
    <property type="match status" value="1"/>
</dbReference>
<dbReference type="AlphaFoldDB" id="A0A3N6LV48"/>
<name>A0A3N6LV48_NATCH</name>
<evidence type="ECO:0000313" key="2">
    <source>
        <dbReference type="Proteomes" id="UP000282323"/>
    </source>
</evidence>
<dbReference type="SMART" id="SM00567">
    <property type="entry name" value="EZ_HEAT"/>
    <property type="match status" value="3"/>
</dbReference>
<evidence type="ECO:0000313" key="1">
    <source>
        <dbReference type="EMBL" id="RQG94238.1"/>
    </source>
</evidence>
<sequence>MSDLRKRANEFLEQAGTKPGNVDVTAVEPLLDADDGYVRHTALRTLALVASENPDQVLPVVETVRSRVDDSYAVASSTAMVILSFVGETNPAEVRPVVPEIVDRLDNPSPGYRFRAASALVPLADPSPEVVVDYADDLADLLVDTPVVSSIRNDALEEENLNPGRIKTMEKARSRDRGRSIAYREILAHLLVCVADADPAAIVDRLDDVAEELPESKQPVRQALVEVFRHVAESNDVDVSVPIDPLQDLLEDDDPTVQARAVRTLGFAEATETIPALRALAERDGNETVSELARETADWLAQRT</sequence>
<dbReference type="InterPro" id="IPR011989">
    <property type="entry name" value="ARM-like"/>
</dbReference>
<comment type="caution">
    <text evidence="1">The sequence shown here is derived from an EMBL/GenBank/DDBJ whole genome shotgun (WGS) entry which is preliminary data.</text>
</comment>
<gene>
    <name evidence="1" type="ORF">EA473_12770</name>
</gene>
<dbReference type="Proteomes" id="UP000282323">
    <property type="component" value="Unassembled WGS sequence"/>
</dbReference>
<dbReference type="RefSeq" id="WP_124195996.1">
    <property type="nucleotide sequence ID" value="NZ_REGA01000010.1"/>
</dbReference>
<dbReference type="OrthoDB" id="202588at2157"/>
<dbReference type="Pfam" id="PF13646">
    <property type="entry name" value="HEAT_2"/>
    <property type="match status" value="1"/>
</dbReference>
<dbReference type="EMBL" id="REGA01000010">
    <property type="protein sequence ID" value="RQG94238.1"/>
    <property type="molecule type" value="Genomic_DNA"/>
</dbReference>